<reference evidence="8 9" key="1">
    <citation type="submission" date="2019-01" db="EMBL/GenBank/DDBJ databases">
        <title>Sinorhodobacter populi sp. nov. isolated from the symptomatic bark tissue of Populus euramericana canker.</title>
        <authorList>
            <person name="Xu G."/>
        </authorList>
    </citation>
    <scope>NUCLEOTIDE SEQUENCE [LARGE SCALE GENOMIC DNA]</scope>
    <source>
        <strain evidence="8 9">CGMCC 1.12963</strain>
    </source>
</reference>
<organism evidence="8 9">
    <name type="scientific">Paenirhodobacter huangdaonensis</name>
    <dbReference type="NCBI Taxonomy" id="2501515"/>
    <lineage>
        <taxon>Bacteria</taxon>
        <taxon>Pseudomonadati</taxon>
        <taxon>Pseudomonadota</taxon>
        <taxon>Alphaproteobacteria</taxon>
        <taxon>Rhodobacterales</taxon>
        <taxon>Rhodobacter group</taxon>
        <taxon>Paenirhodobacter</taxon>
    </lineage>
</organism>
<evidence type="ECO:0000259" key="6">
    <source>
        <dbReference type="Pfam" id="PF01258"/>
    </source>
</evidence>
<accession>A0A3S4MH60</accession>
<keyword evidence="2" id="KW-0863">Zinc-finger</keyword>
<dbReference type="Proteomes" id="UP000288071">
    <property type="component" value="Unassembled WGS sequence"/>
</dbReference>
<name>A0A3S4MH60_9RHOB</name>
<keyword evidence="9" id="KW-1185">Reference proteome</keyword>
<dbReference type="InterPro" id="IPR000962">
    <property type="entry name" value="Znf_DskA_TraR"/>
</dbReference>
<evidence type="ECO:0000256" key="5">
    <source>
        <dbReference type="SAM" id="MobiDB-lite"/>
    </source>
</evidence>
<dbReference type="AlphaFoldDB" id="A0A3S4MH60"/>
<feature type="region of interest" description="Disordered" evidence="5">
    <location>
        <begin position="27"/>
        <end position="47"/>
    </location>
</feature>
<dbReference type="Pfam" id="PF01258">
    <property type="entry name" value="zf-dskA_traR"/>
    <property type="match status" value="1"/>
</dbReference>
<proteinExistence type="predicted"/>
<feature type="zinc finger region" description="dksA C4-type" evidence="4">
    <location>
        <begin position="80"/>
        <end position="104"/>
    </location>
</feature>
<evidence type="ECO:0000256" key="3">
    <source>
        <dbReference type="ARBA" id="ARBA00022833"/>
    </source>
</evidence>
<dbReference type="SUPFAM" id="SSF57716">
    <property type="entry name" value="Glucocorticoid receptor-like (DNA-binding domain)"/>
    <property type="match status" value="1"/>
</dbReference>
<dbReference type="PANTHER" id="PTHR33823:SF4">
    <property type="entry name" value="GENERAL STRESS PROTEIN 16O"/>
    <property type="match status" value="1"/>
</dbReference>
<evidence type="ECO:0000313" key="8">
    <source>
        <dbReference type="EMBL" id="RWR52072.1"/>
    </source>
</evidence>
<protein>
    <submittedName>
        <fullName evidence="8">TraR/DksA family transcriptional regulator</fullName>
    </submittedName>
</protein>
<evidence type="ECO:0000256" key="1">
    <source>
        <dbReference type="ARBA" id="ARBA00022723"/>
    </source>
</evidence>
<feature type="domain" description="DnaK suppressor protein-like N-terminal" evidence="7">
    <location>
        <begin position="9"/>
        <end position="72"/>
    </location>
</feature>
<dbReference type="PANTHER" id="PTHR33823">
    <property type="entry name" value="RNA POLYMERASE-BINDING TRANSCRIPTION FACTOR DKSA-RELATED"/>
    <property type="match status" value="1"/>
</dbReference>
<dbReference type="GO" id="GO:0008270">
    <property type="term" value="F:zinc ion binding"/>
    <property type="evidence" value="ECO:0007669"/>
    <property type="project" value="UniProtKB-KW"/>
</dbReference>
<comment type="caution">
    <text evidence="8">The sequence shown here is derived from an EMBL/GenBank/DDBJ whole genome shotgun (WGS) entry which is preliminary data.</text>
</comment>
<dbReference type="Pfam" id="PF21173">
    <property type="entry name" value="DksA-like_N"/>
    <property type="match status" value="1"/>
</dbReference>
<evidence type="ECO:0000313" key="9">
    <source>
        <dbReference type="Proteomes" id="UP000288071"/>
    </source>
</evidence>
<feature type="compositionally biased region" description="Basic and acidic residues" evidence="5">
    <location>
        <begin position="35"/>
        <end position="47"/>
    </location>
</feature>
<evidence type="ECO:0000256" key="4">
    <source>
        <dbReference type="PROSITE-ProRule" id="PRU00510"/>
    </source>
</evidence>
<evidence type="ECO:0000256" key="2">
    <source>
        <dbReference type="ARBA" id="ARBA00022771"/>
    </source>
</evidence>
<feature type="domain" description="Zinc finger DksA/TraR C4-type" evidence="6">
    <location>
        <begin position="75"/>
        <end position="102"/>
    </location>
</feature>
<dbReference type="RefSeq" id="WP_128156212.1">
    <property type="nucleotide sequence ID" value="NZ_JBHSOM010000006.1"/>
</dbReference>
<dbReference type="PROSITE" id="PS51128">
    <property type="entry name" value="ZF_DKSA_2"/>
    <property type="match status" value="1"/>
</dbReference>
<evidence type="ECO:0000259" key="7">
    <source>
        <dbReference type="Pfam" id="PF21173"/>
    </source>
</evidence>
<sequence>MKSLDTRRAELEARKALLLARVDQISDDLEESEGEKDWAEQATGHETDEVLRGLGVSAQDEMRMIEAAERRMAEGEYGYCTVCGEKISEERLDLLPATPFCRNHAPKHKTAA</sequence>
<keyword evidence="3" id="KW-0862">Zinc</keyword>
<keyword evidence="1" id="KW-0479">Metal-binding</keyword>
<reference evidence="9" key="2">
    <citation type="submission" date="2019-01" db="EMBL/GenBank/DDBJ databases">
        <title>Sinorhodobacter populi sp. nov. isolated from the symptomatic bark tissue of Populus euramericana canker.</title>
        <authorList>
            <person name="Li Y."/>
        </authorList>
    </citation>
    <scope>NUCLEOTIDE SEQUENCE [LARGE SCALE GENOMIC DNA]</scope>
    <source>
        <strain evidence="9">CGMCC 1.12963</strain>
    </source>
</reference>
<dbReference type="InterPro" id="IPR048487">
    <property type="entry name" value="DksA-like_N"/>
</dbReference>
<dbReference type="EMBL" id="SAVA01000005">
    <property type="protein sequence ID" value="RWR52072.1"/>
    <property type="molecule type" value="Genomic_DNA"/>
</dbReference>
<dbReference type="Gene3D" id="1.20.120.910">
    <property type="entry name" value="DksA, coiled-coil domain"/>
    <property type="match status" value="1"/>
</dbReference>
<gene>
    <name evidence="8" type="ORF">EOW66_09895</name>
</gene>